<dbReference type="Proteomes" id="UP001629113">
    <property type="component" value="Unassembled WGS sequence"/>
</dbReference>
<comment type="caution">
    <text evidence="1">The sequence shown here is derived from an EMBL/GenBank/DDBJ whole genome shotgun (WGS) entry which is preliminary data.</text>
</comment>
<gene>
    <name evidence="1" type="ORF">PVAG01_04453</name>
</gene>
<reference evidence="1 2" key="1">
    <citation type="submission" date="2024-06" db="EMBL/GenBank/DDBJ databases">
        <title>Complete genome of Phlyctema vagabunda strain 19-DSS-EL-015.</title>
        <authorList>
            <person name="Fiorenzani C."/>
        </authorList>
    </citation>
    <scope>NUCLEOTIDE SEQUENCE [LARGE SCALE GENOMIC DNA]</scope>
    <source>
        <strain evidence="1 2">19-DSS-EL-015</strain>
    </source>
</reference>
<protein>
    <submittedName>
        <fullName evidence="1">Uncharacterized protein</fullName>
    </submittedName>
</protein>
<keyword evidence="2" id="KW-1185">Reference proteome</keyword>
<name>A0ABR4PP83_9HELO</name>
<evidence type="ECO:0000313" key="1">
    <source>
        <dbReference type="EMBL" id="KAL3425172.1"/>
    </source>
</evidence>
<sequence>MTPDEAAVFIQYDTHPLNKKFNRIGHTAFRNELARPGCPPRQSVEARILVLSPPPYENEITLDNPPAPESRVQPWKKFVQVAPRVKAVASGKERKMQFGYKPEAAQAIKV</sequence>
<organism evidence="1 2">
    <name type="scientific">Phlyctema vagabunda</name>
    <dbReference type="NCBI Taxonomy" id="108571"/>
    <lineage>
        <taxon>Eukaryota</taxon>
        <taxon>Fungi</taxon>
        <taxon>Dikarya</taxon>
        <taxon>Ascomycota</taxon>
        <taxon>Pezizomycotina</taxon>
        <taxon>Leotiomycetes</taxon>
        <taxon>Helotiales</taxon>
        <taxon>Dermateaceae</taxon>
        <taxon>Phlyctema</taxon>
    </lineage>
</organism>
<accession>A0ABR4PP83</accession>
<dbReference type="EMBL" id="JBFCZG010000003">
    <property type="protein sequence ID" value="KAL3425172.1"/>
    <property type="molecule type" value="Genomic_DNA"/>
</dbReference>
<evidence type="ECO:0000313" key="2">
    <source>
        <dbReference type="Proteomes" id="UP001629113"/>
    </source>
</evidence>
<proteinExistence type="predicted"/>